<evidence type="ECO:0000313" key="1">
    <source>
        <dbReference type="EMBL" id="MCL7715473.1"/>
    </source>
</evidence>
<keyword evidence="2" id="KW-1185">Reference proteome</keyword>
<reference evidence="1 2" key="1">
    <citation type="submission" date="2021-08" db="EMBL/GenBank/DDBJ databases">
        <title>Novel members of of the genus Stenotrophomonas from differernt environment.</title>
        <authorList>
            <person name="Deng Y."/>
        </authorList>
    </citation>
    <scope>NUCLEOTIDE SEQUENCE [LARGE SCALE GENOMIC DNA]</scope>
    <source>
        <strain evidence="1 2">CPCC 101365</strain>
    </source>
</reference>
<dbReference type="EMBL" id="JAIKTS010000004">
    <property type="protein sequence ID" value="MCL7715473.1"/>
    <property type="molecule type" value="Genomic_DNA"/>
</dbReference>
<gene>
    <name evidence="1" type="ORF">K5L01_12560</name>
</gene>
<accession>A0ABT0SJG3</accession>
<evidence type="ECO:0000313" key="2">
    <source>
        <dbReference type="Proteomes" id="UP001431235"/>
    </source>
</evidence>
<comment type="caution">
    <text evidence="1">The sequence shown here is derived from an EMBL/GenBank/DDBJ whole genome shotgun (WGS) entry which is preliminary data.</text>
</comment>
<name>A0ABT0SJG3_9GAMM</name>
<organism evidence="1 2">
    <name type="scientific">Stenotrophomonas mori</name>
    <dbReference type="NCBI Taxonomy" id="2871096"/>
    <lineage>
        <taxon>Bacteria</taxon>
        <taxon>Pseudomonadati</taxon>
        <taxon>Pseudomonadota</taxon>
        <taxon>Gammaproteobacteria</taxon>
        <taxon>Lysobacterales</taxon>
        <taxon>Lysobacteraceae</taxon>
        <taxon>Stenotrophomonas</taxon>
    </lineage>
</organism>
<dbReference type="Proteomes" id="UP001431235">
    <property type="component" value="Unassembled WGS sequence"/>
</dbReference>
<proteinExistence type="predicted"/>
<protein>
    <submittedName>
        <fullName evidence="1">Uncharacterized protein</fullName>
    </submittedName>
</protein>
<dbReference type="RefSeq" id="WP_250064855.1">
    <property type="nucleotide sequence ID" value="NZ_JAIKTS010000004.1"/>
</dbReference>
<sequence length="333" mass="35608">MARVLVVGSDMQGEQALLQRLRGVAALPAGVQVSSCNALDACDLLVIKDTPALRNAALRMLSLRPWLHCWVEDRHGRLHGGLSDAPVPLDDAAIARALGDMQAGNRDTAAAHAAPPRATAEAATGDIAEGMQAIIEQLRSALASGGGRLSLCLGGEPVLLLDIEQEQAIALRAVAGLPQLLADSFEALQLQVPTSADWQRLDAGLPRHPLRPLLWQWGQASSVRWPDLDRQLDAGAAVRLSRWPDFRVLGHDHDGFRLCSLLLKLPCTAAQCMQLLALPPAQVRGFIHAAYLGGYAVIEAPSRKASALSVAGTGGLLARMWRSMRQRPGRVHA</sequence>